<keyword evidence="4 8" id="KW-1003">Cell membrane</keyword>
<feature type="transmembrane region" description="Helical" evidence="8">
    <location>
        <begin position="99"/>
        <end position="118"/>
    </location>
</feature>
<feature type="transmembrane region" description="Helical" evidence="8">
    <location>
        <begin position="202"/>
        <end position="218"/>
    </location>
</feature>
<feature type="transmembrane region" description="Helical" evidence="8">
    <location>
        <begin position="154"/>
        <end position="173"/>
    </location>
</feature>
<comment type="caution">
    <text evidence="9">The sequence shown here is derived from an EMBL/GenBank/DDBJ whole genome shotgun (WGS) entry which is preliminary data.</text>
</comment>
<sequence>MDIFILFIVLIVGMFAGFMNVLAGGGSLLTLPLLIFIGLPSALANGTNRIAVMAQNLTAIASFRKNGIFHWKLGIMLAIPAVIGSVIGASLAIEISDDVFNRILSIVMIIVLITIVVKPQRWFRNASVKLTPTKVIILLFAFLLIGSYGGFIQAGIGFIIIIVLSLTTGLNLVHINSLKVFVVAIYMASSLMVFILNDQVHWGYGIVLAIGNSTGAYIASKFAVQKGEKFVQSMMIIIVVAMSIKLWFT</sequence>
<evidence type="ECO:0000313" key="10">
    <source>
        <dbReference type="Proteomes" id="UP000030401"/>
    </source>
</evidence>
<comment type="similarity">
    <text evidence="2 8">Belongs to the 4-toluene sulfonate uptake permease (TSUP) (TC 2.A.102) family.</text>
</comment>
<dbReference type="AlphaFoldDB" id="A0A0A5HTF7"/>
<evidence type="ECO:0000256" key="5">
    <source>
        <dbReference type="ARBA" id="ARBA00022692"/>
    </source>
</evidence>
<dbReference type="GO" id="GO:0005886">
    <property type="term" value="C:plasma membrane"/>
    <property type="evidence" value="ECO:0007669"/>
    <property type="project" value="UniProtKB-SubCell"/>
</dbReference>
<proteinExistence type="inferred from homology"/>
<dbReference type="Pfam" id="PF01925">
    <property type="entry name" value="TauE"/>
    <property type="match status" value="1"/>
</dbReference>
<evidence type="ECO:0000256" key="3">
    <source>
        <dbReference type="ARBA" id="ARBA00022448"/>
    </source>
</evidence>
<evidence type="ECO:0000256" key="1">
    <source>
        <dbReference type="ARBA" id="ARBA00004651"/>
    </source>
</evidence>
<name>A0A0A5HTF7_9BACI</name>
<feature type="transmembrane region" description="Helical" evidence="8">
    <location>
        <begin position="230"/>
        <end position="248"/>
    </location>
</feature>
<evidence type="ECO:0000256" key="4">
    <source>
        <dbReference type="ARBA" id="ARBA00022475"/>
    </source>
</evidence>
<evidence type="ECO:0000313" key="9">
    <source>
        <dbReference type="EMBL" id="KGX86907.1"/>
    </source>
</evidence>
<protein>
    <recommendedName>
        <fullName evidence="8">Probable membrane transporter protein</fullName>
    </recommendedName>
</protein>
<feature type="transmembrane region" description="Helical" evidence="8">
    <location>
        <begin position="73"/>
        <end position="93"/>
    </location>
</feature>
<evidence type="ECO:0000256" key="8">
    <source>
        <dbReference type="RuleBase" id="RU363041"/>
    </source>
</evidence>
<keyword evidence="5 8" id="KW-0812">Transmembrane</keyword>
<accession>A0A0A5HTF7</accession>
<dbReference type="InterPro" id="IPR052017">
    <property type="entry name" value="TSUP"/>
</dbReference>
<dbReference type="PANTHER" id="PTHR30269">
    <property type="entry name" value="TRANSMEMBRANE PROTEIN YFCA"/>
    <property type="match status" value="1"/>
</dbReference>
<dbReference type="EMBL" id="AVPG01000010">
    <property type="protein sequence ID" value="KGX86907.1"/>
    <property type="molecule type" value="Genomic_DNA"/>
</dbReference>
<reference evidence="9 10" key="1">
    <citation type="submission" date="2013-08" db="EMBL/GenBank/DDBJ databases">
        <authorList>
            <person name="Huang J."/>
            <person name="Wang G."/>
        </authorList>
    </citation>
    <scope>NUCLEOTIDE SEQUENCE [LARGE SCALE GENOMIC DNA]</scope>
    <source>
        <strain evidence="9 10">JSM 072002</strain>
    </source>
</reference>
<gene>
    <name evidence="9" type="ORF">N784_03375</name>
</gene>
<feature type="transmembrane region" description="Helical" evidence="8">
    <location>
        <begin position="33"/>
        <end position="52"/>
    </location>
</feature>
<evidence type="ECO:0000256" key="2">
    <source>
        <dbReference type="ARBA" id="ARBA00009142"/>
    </source>
</evidence>
<dbReference type="eggNOG" id="COG0730">
    <property type="taxonomic scope" value="Bacteria"/>
</dbReference>
<keyword evidence="10" id="KW-1185">Reference proteome</keyword>
<evidence type="ECO:0000256" key="6">
    <source>
        <dbReference type="ARBA" id="ARBA00022989"/>
    </source>
</evidence>
<evidence type="ECO:0000256" key="7">
    <source>
        <dbReference type="ARBA" id="ARBA00023136"/>
    </source>
</evidence>
<comment type="subcellular location">
    <subcellularLocation>
        <location evidence="1 8">Cell membrane</location>
        <topology evidence="1 8">Multi-pass membrane protein</topology>
    </subcellularLocation>
</comment>
<keyword evidence="3" id="KW-0813">Transport</keyword>
<dbReference type="InterPro" id="IPR002781">
    <property type="entry name" value="TM_pro_TauE-like"/>
</dbReference>
<feature type="transmembrane region" description="Helical" evidence="8">
    <location>
        <begin position="130"/>
        <end position="148"/>
    </location>
</feature>
<dbReference type="Proteomes" id="UP000030401">
    <property type="component" value="Unassembled WGS sequence"/>
</dbReference>
<dbReference type="STRING" id="1385512.N784_03375"/>
<dbReference type="PANTHER" id="PTHR30269:SF0">
    <property type="entry name" value="MEMBRANE TRANSPORTER PROTEIN YFCA-RELATED"/>
    <property type="match status" value="1"/>
</dbReference>
<keyword evidence="6 8" id="KW-1133">Transmembrane helix</keyword>
<organism evidence="9 10">
    <name type="scientific">Pontibacillus litoralis JSM 072002</name>
    <dbReference type="NCBI Taxonomy" id="1385512"/>
    <lineage>
        <taxon>Bacteria</taxon>
        <taxon>Bacillati</taxon>
        <taxon>Bacillota</taxon>
        <taxon>Bacilli</taxon>
        <taxon>Bacillales</taxon>
        <taxon>Bacillaceae</taxon>
        <taxon>Pontibacillus</taxon>
    </lineage>
</organism>
<feature type="transmembrane region" description="Helical" evidence="8">
    <location>
        <begin position="180"/>
        <end position="196"/>
    </location>
</feature>
<keyword evidence="7 8" id="KW-0472">Membrane</keyword>
<dbReference type="RefSeq" id="WP_036834037.1">
    <property type="nucleotide sequence ID" value="NZ_AVPG01000010.1"/>
</dbReference>